<organism evidence="6 7">
    <name type="scientific">Acropora cervicornis</name>
    <name type="common">Staghorn coral</name>
    <dbReference type="NCBI Taxonomy" id="6130"/>
    <lineage>
        <taxon>Eukaryota</taxon>
        <taxon>Metazoa</taxon>
        <taxon>Cnidaria</taxon>
        <taxon>Anthozoa</taxon>
        <taxon>Hexacorallia</taxon>
        <taxon>Scleractinia</taxon>
        <taxon>Astrocoeniina</taxon>
        <taxon>Acroporidae</taxon>
        <taxon>Acropora</taxon>
    </lineage>
</organism>
<sequence>MDHEKINYDLLVAILEWIVAGEHEYPKSGAILVFLPGMGEIMTLLEQLQNSKTFSPKSSDRFRIIPLHSMLSSEEQSLVFKIELDLGMIPRKVWSVWRRSGSRKPTPGSGAEELGELHPGSVFTCSPITGLNTKWLVTRFQPPSDEAIKDSIKRLHNIGAFDVDENLTSLGYHLAALPVDVSYKVREMWAELGCCRRVGSDGSSTEHDLVECTVSKGSGDSCLGGNWLEVMERGQAAAGYQFCKTNFLSMKTLQMIASLKCQYAELLAEIGFIQADLTARKMGRLAPRTGDGVLAATGEMVNHTGRVNANSKNQKLVLGVVCAALFPNVVQVVKPDVKYKASATGAVPVNAKAAELKFWTKNDGQVFVHPKSVNFQVNNYESPFLVYHEKVKTSKVYIRDCSMVSVYALLLFCGDSLSVNLEKGVFVISIDDGWIRFSVSMQKIANLVRDLRAELDRLLESKIENPSLDITKCGKGSTIINAIVQLISTQ</sequence>
<feature type="domain" description="DEAD-box helicase OB fold" evidence="4">
    <location>
        <begin position="320"/>
        <end position="414"/>
    </location>
</feature>
<dbReference type="InterPro" id="IPR059023">
    <property type="entry name" value="RNA_hel_CTD"/>
</dbReference>
<keyword evidence="2 6" id="KW-0067">ATP-binding</keyword>
<name>A0AAD9QU16_ACRCE</name>
<dbReference type="PANTHER" id="PTHR18934">
    <property type="entry name" value="ATP-DEPENDENT RNA HELICASE"/>
    <property type="match status" value="1"/>
</dbReference>
<dbReference type="Gene3D" id="3.40.50.300">
    <property type="entry name" value="P-loop containing nucleotide triphosphate hydrolases"/>
    <property type="match status" value="1"/>
</dbReference>
<dbReference type="InterPro" id="IPR048333">
    <property type="entry name" value="HA2_WH"/>
</dbReference>
<dbReference type="Pfam" id="PF26026">
    <property type="entry name" value="RNA_hel_CTD"/>
    <property type="match status" value="1"/>
</dbReference>
<dbReference type="AlphaFoldDB" id="A0AAD9QU16"/>
<dbReference type="EMBL" id="JARQWQ010000014">
    <property type="protein sequence ID" value="KAK2567371.1"/>
    <property type="molecule type" value="Genomic_DNA"/>
</dbReference>
<comment type="caution">
    <text evidence="6">The sequence shown here is derived from an EMBL/GenBank/DDBJ whole genome shotgun (WGS) entry which is preliminary data.</text>
</comment>
<feature type="domain" description="RNA helicase C-terminal" evidence="5">
    <location>
        <begin position="429"/>
        <end position="489"/>
    </location>
</feature>
<keyword evidence="7" id="KW-1185">Reference proteome</keyword>
<dbReference type="Pfam" id="PF04408">
    <property type="entry name" value="WHD_HA2"/>
    <property type="match status" value="1"/>
</dbReference>
<dbReference type="Pfam" id="PF07717">
    <property type="entry name" value="OB_NTP_bind"/>
    <property type="match status" value="1"/>
</dbReference>
<dbReference type="Gene3D" id="1.20.120.1080">
    <property type="match status" value="1"/>
</dbReference>
<reference evidence="6" key="2">
    <citation type="journal article" date="2023" name="Science">
        <title>Genomic signatures of disease resistance in endangered staghorn corals.</title>
        <authorList>
            <person name="Vollmer S.V."/>
            <person name="Selwyn J.D."/>
            <person name="Despard B.A."/>
            <person name="Roesel C.L."/>
        </authorList>
    </citation>
    <scope>NUCLEOTIDE SEQUENCE</scope>
    <source>
        <strain evidence="6">K2</strain>
    </source>
</reference>
<accession>A0AAD9QU16</accession>
<dbReference type="InterPro" id="IPR011709">
    <property type="entry name" value="DEAD-box_helicase_OB_fold"/>
</dbReference>
<evidence type="ECO:0000259" key="5">
    <source>
        <dbReference type="Pfam" id="PF26026"/>
    </source>
</evidence>
<dbReference type="PANTHER" id="PTHR18934:SF145">
    <property type="entry name" value="ATP-DEPENDENT RNA HELICASE DHX57-RELATED"/>
    <property type="match status" value="1"/>
</dbReference>
<keyword evidence="2 6" id="KW-0347">Helicase</keyword>
<gene>
    <name evidence="6" type="ORF">P5673_008171</name>
</gene>
<dbReference type="InterPro" id="IPR027417">
    <property type="entry name" value="P-loop_NTPase"/>
</dbReference>
<evidence type="ECO:0000313" key="7">
    <source>
        <dbReference type="Proteomes" id="UP001249851"/>
    </source>
</evidence>
<evidence type="ECO:0000313" key="6">
    <source>
        <dbReference type="EMBL" id="KAK2567371.1"/>
    </source>
</evidence>
<keyword evidence="1" id="KW-0378">Hydrolase</keyword>
<evidence type="ECO:0000259" key="4">
    <source>
        <dbReference type="Pfam" id="PF07717"/>
    </source>
</evidence>
<evidence type="ECO:0000256" key="2">
    <source>
        <dbReference type="ARBA" id="ARBA00022806"/>
    </source>
</evidence>
<dbReference type="GO" id="GO:0004386">
    <property type="term" value="F:helicase activity"/>
    <property type="evidence" value="ECO:0007669"/>
    <property type="project" value="UniProtKB-KW"/>
</dbReference>
<keyword evidence="2 6" id="KW-0547">Nucleotide-binding</keyword>
<reference evidence="6" key="1">
    <citation type="journal article" date="2023" name="G3 (Bethesda)">
        <title>Whole genome assembly and annotation of the endangered Caribbean coral Acropora cervicornis.</title>
        <authorList>
            <person name="Selwyn J.D."/>
            <person name="Vollmer S.V."/>
        </authorList>
    </citation>
    <scope>NUCLEOTIDE SEQUENCE</scope>
    <source>
        <strain evidence="6">K2</strain>
    </source>
</reference>
<evidence type="ECO:0000259" key="3">
    <source>
        <dbReference type="Pfam" id="PF04408"/>
    </source>
</evidence>
<dbReference type="GO" id="GO:0003723">
    <property type="term" value="F:RNA binding"/>
    <property type="evidence" value="ECO:0007669"/>
    <property type="project" value="TreeGrafter"/>
</dbReference>
<feature type="domain" description="Helicase associated" evidence="3">
    <location>
        <begin position="151"/>
        <end position="179"/>
    </location>
</feature>
<proteinExistence type="predicted"/>
<protein>
    <submittedName>
        <fullName evidence="6">ATP-dependent RNA helicase DHX57</fullName>
    </submittedName>
</protein>
<evidence type="ECO:0000256" key="1">
    <source>
        <dbReference type="ARBA" id="ARBA00022801"/>
    </source>
</evidence>
<dbReference type="Proteomes" id="UP001249851">
    <property type="component" value="Unassembled WGS sequence"/>
</dbReference>